<dbReference type="EMBL" id="KZ613488">
    <property type="protein sequence ID" value="PMD19605.1"/>
    <property type="molecule type" value="Genomic_DNA"/>
</dbReference>
<evidence type="ECO:0000256" key="4">
    <source>
        <dbReference type="ARBA" id="ARBA00023163"/>
    </source>
</evidence>
<comment type="subcellular location">
    <subcellularLocation>
        <location evidence="1">Nucleus</location>
    </subcellularLocation>
</comment>
<dbReference type="PANTHER" id="PTHR31845">
    <property type="entry name" value="FINGER DOMAIN PROTEIN, PUTATIVE-RELATED"/>
    <property type="match status" value="1"/>
</dbReference>
<dbReference type="CDD" id="cd00067">
    <property type="entry name" value="GAL4"/>
    <property type="match status" value="1"/>
</dbReference>
<keyword evidence="2" id="KW-0805">Transcription regulation</keyword>
<dbReference type="STRING" id="1745343.A0A2J6PZZ8"/>
<evidence type="ECO:0000256" key="1">
    <source>
        <dbReference type="ARBA" id="ARBA00004123"/>
    </source>
</evidence>
<keyword evidence="5" id="KW-0539">Nucleus</keyword>
<keyword evidence="3" id="KW-0238">DNA-binding</keyword>
<keyword evidence="4" id="KW-0804">Transcription</keyword>
<keyword evidence="9" id="KW-1185">Reference proteome</keyword>
<dbReference type="PROSITE" id="PS50048">
    <property type="entry name" value="ZN2_CY6_FUNGAL_2"/>
    <property type="match status" value="1"/>
</dbReference>
<proteinExistence type="predicted"/>
<accession>A0A2J6PZZ8</accession>
<dbReference type="GO" id="GO:0000976">
    <property type="term" value="F:transcription cis-regulatory region binding"/>
    <property type="evidence" value="ECO:0007669"/>
    <property type="project" value="TreeGrafter"/>
</dbReference>
<dbReference type="AlphaFoldDB" id="A0A2J6PZZ8"/>
<dbReference type="InterPro" id="IPR051089">
    <property type="entry name" value="prtT"/>
</dbReference>
<sequence>MEVQSPSSSNATDKGGNSKQAACLNCRRSKTRCLRDVRELKCKKCFQTQAECIVPEYRVGRKKGIKNKRDGLEKAVYQIEQAIKKSKTGDHQSEGDRDTQHLRTLLDEAQGLIPRQLRNGAETTFHHHKTNSQDQGLLHQQNQFGQTLPGTELSAIQTSDENFEVDDAENPLQLLARASDLSAPPNQASYTTNRSSFSNTRNSNVGPDLELRAFFGPFRPSLDVGSDIDPIEMGLVTEDEANTFFQYFHDNLAHTRWGLDPLLHTPEFVRKQSAFLFTSIMAVSALFIPTAAALSKRLRSHCKLLARDIIFKRNRSPEIVLAFMVNIPWMAPGKHWADDDTCSYMASALTIAMDISMNKLIVPSPSESLAGIHESRPPSECITARKALDIDGFQDVEPLSQLGRRLLRRRERIWLALFVLDRGVCLARGRSFTVPITPTIEHCDNWHQSADSDIWDGSIVASTMLRRDLVNLISDVKKTCDSNRTHAVHGSTIAQSLQDMIDSFFNNWYSTWAFATGGMKDNSIPPYVEILVTHGRLSIYSSVVNHPTAPIEVKRFFRAAGLASSLNVMRAAVQGESRLKSMPNNTAIMISFAACFAFYLSTLGSSGNISLAPSIRRLIEETADVLERIGSNPPQRNGTSALYGRHLREVVGSSLQTLEPRINPGQTQQQYSTQQVQAPIQAYQNRGDLGLGLMNAELLQFSAMSDDQITEAINNAGQELETYMPTFQMDDKTGLDWLDWFNMDVNG</sequence>
<dbReference type="GO" id="GO:0005634">
    <property type="term" value="C:nucleus"/>
    <property type="evidence" value="ECO:0007669"/>
    <property type="project" value="UniProtKB-SubCell"/>
</dbReference>
<dbReference type="InterPro" id="IPR001138">
    <property type="entry name" value="Zn2Cys6_DnaBD"/>
</dbReference>
<evidence type="ECO:0000256" key="6">
    <source>
        <dbReference type="SAM" id="MobiDB-lite"/>
    </source>
</evidence>
<feature type="compositionally biased region" description="Low complexity" evidence="6">
    <location>
        <begin position="191"/>
        <end position="203"/>
    </location>
</feature>
<evidence type="ECO:0000259" key="7">
    <source>
        <dbReference type="PROSITE" id="PS50048"/>
    </source>
</evidence>
<evidence type="ECO:0000256" key="2">
    <source>
        <dbReference type="ARBA" id="ARBA00023015"/>
    </source>
</evidence>
<dbReference type="PROSITE" id="PS00463">
    <property type="entry name" value="ZN2_CY6_FUNGAL_1"/>
    <property type="match status" value="1"/>
</dbReference>
<evidence type="ECO:0000313" key="8">
    <source>
        <dbReference type="EMBL" id="PMD19605.1"/>
    </source>
</evidence>
<name>A0A2J6PZZ8_9HELO</name>
<evidence type="ECO:0000256" key="3">
    <source>
        <dbReference type="ARBA" id="ARBA00023125"/>
    </source>
</evidence>
<dbReference type="CDD" id="cd12148">
    <property type="entry name" value="fungal_TF_MHR"/>
    <property type="match status" value="1"/>
</dbReference>
<evidence type="ECO:0000256" key="5">
    <source>
        <dbReference type="ARBA" id="ARBA00023242"/>
    </source>
</evidence>
<gene>
    <name evidence="8" type="ORF">NA56DRAFT_602545</name>
</gene>
<dbReference type="SUPFAM" id="SSF57701">
    <property type="entry name" value="Zn2/Cys6 DNA-binding domain"/>
    <property type="match status" value="1"/>
</dbReference>
<feature type="domain" description="Zn(2)-C6 fungal-type" evidence="7">
    <location>
        <begin position="22"/>
        <end position="54"/>
    </location>
</feature>
<dbReference type="Gene3D" id="4.10.240.10">
    <property type="entry name" value="Zn(2)-C6 fungal-type DNA-binding domain"/>
    <property type="match status" value="1"/>
</dbReference>
<reference evidence="8 9" key="1">
    <citation type="submission" date="2016-05" db="EMBL/GenBank/DDBJ databases">
        <title>A degradative enzymes factory behind the ericoid mycorrhizal symbiosis.</title>
        <authorList>
            <consortium name="DOE Joint Genome Institute"/>
            <person name="Martino E."/>
            <person name="Morin E."/>
            <person name="Grelet G."/>
            <person name="Kuo A."/>
            <person name="Kohler A."/>
            <person name="Daghino S."/>
            <person name="Barry K."/>
            <person name="Choi C."/>
            <person name="Cichocki N."/>
            <person name="Clum A."/>
            <person name="Copeland A."/>
            <person name="Hainaut M."/>
            <person name="Haridas S."/>
            <person name="Labutti K."/>
            <person name="Lindquist E."/>
            <person name="Lipzen A."/>
            <person name="Khouja H.-R."/>
            <person name="Murat C."/>
            <person name="Ohm R."/>
            <person name="Olson A."/>
            <person name="Spatafora J."/>
            <person name="Veneault-Fourrey C."/>
            <person name="Henrissat B."/>
            <person name="Grigoriev I."/>
            <person name="Martin F."/>
            <person name="Perotto S."/>
        </authorList>
    </citation>
    <scope>NUCLEOTIDE SEQUENCE [LARGE SCALE GENOMIC DNA]</scope>
    <source>
        <strain evidence="8 9">UAMH 7357</strain>
    </source>
</reference>
<dbReference type="InterPro" id="IPR036864">
    <property type="entry name" value="Zn2-C6_fun-type_DNA-bd_sf"/>
</dbReference>
<dbReference type="OrthoDB" id="3429912at2759"/>
<dbReference type="PANTHER" id="PTHR31845:SF17">
    <property type="entry name" value="ZN(II)2CYS6 TRANSCRIPTION FACTOR (EUROFUNG)"/>
    <property type="match status" value="1"/>
</dbReference>
<organism evidence="8 9">
    <name type="scientific">Hyaloscypha hepaticicola</name>
    <dbReference type="NCBI Taxonomy" id="2082293"/>
    <lineage>
        <taxon>Eukaryota</taxon>
        <taxon>Fungi</taxon>
        <taxon>Dikarya</taxon>
        <taxon>Ascomycota</taxon>
        <taxon>Pezizomycotina</taxon>
        <taxon>Leotiomycetes</taxon>
        <taxon>Helotiales</taxon>
        <taxon>Hyaloscyphaceae</taxon>
        <taxon>Hyaloscypha</taxon>
    </lineage>
</organism>
<evidence type="ECO:0000313" key="9">
    <source>
        <dbReference type="Proteomes" id="UP000235672"/>
    </source>
</evidence>
<dbReference type="GO" id="GO:0000981">
    <property type="term" value="F:DNA-binding transcription factor activity, RNA polymerase II-specific"/>
    <property type="evidence" value="ECO:0007669"/>
    <property type="project" value="InterPro"/>
</dbReference>
<dbReference type="Proteomes" id="UP000235672">
    <property type="component" value="Unassembled WGS sequence"/>
</dbReference>
<dbReference type="GO" id="GO:0008270">
    <property type="term" value="F:zinc ion binding"/>
    <property type="evidence" value="ECO:0007669"/>
    <property type="project" value="InterPro"/>
</dbReference>
<feature type="region of interest" description="Disordered" evidence="6">
    <location>
        <begin position="179"/>
        <end position="203"/>
    </location>
</feature>
<protein>
    <recommendedName>
        <fullName evidence="7">Zn(2)-C6 fungal-type domain-containing protein</fullName>
    </recommendedName>
</protein>